<feature type="compositionally biased region" description="Basic and acidic residues" evidence="2">
    <location>
        <begin position="144"/>
        <end position="153"/>
    </location>
</feature>
<dbReference type="SUPFAM" id="SSF54160">
    <property type="entry name" value="Chromo domain-like"/>
    <property type="match status" value="1"/>
</dbReference>
<reference evidence="5" key="1">
    <citation type="submission" date="2013-12" db="EMBL/GenBank/DDBJ databases">
        <title>The Genome Sequence of Aphanomyces astaci APO3.</title>
        <authorList>
            <consortium name="The Broad Institute Genomics Platform"/>
            <person name="Russ C."/>
            <person name="Tyler B."/>
            <person name="van West P."/>
            <person name="Dieguez-Uribeondo J."/>
            <person name="Young S.K."/>
            <person name="Zeng Q."/>
            <person name="Gargeya S."/>
            <person name="Fitzgerald M."/>
            <person name="Abouelleil A."/>
            <person name="Alvarado L."/>
            <person name="Chapman S.B."/>
            <person name="Gainer-Dewar J."/>
            <person name="Goldberg J."/>
            <person name="Griggs A."/>
            <person name="Gujja S."/>
            <person name="Hansen M."/>
            <person name="Howarth C."/>
            <person name="Imamovic A."/>
            <person name="Ireland A."/>
            <person name="Larimer J."/>
            <person name="McCowan C."/>
            <person name="Murphy C."/>
            <person name="Pearson M."/>
            <person name="Poon T.W."/>
            <person name="Priest M."/>
            <person name="Roberts A."/>
            <person name="Saif S."/>
            <person name="Shea T."/>
            <person name="Sykes S."/>
            <person name="Wortman J."/>
            <person name="Nusbaum C."/>
            <person name="Birren B."/>
        </authorList>
    </citation>
    <scope>NUCLEOTIDE SEQUENCE [LARGE SCALE GENOMIC DNA]</scope>
    <source>
        <strain evidence="5">APO3</strain>
    </source>
</reference>
<sequence length="657" mass="74176">MGGEWRRSALGWIPSTDRSLLKATCTYVWRVPVEQLSEDDYRDRIMEIVGQPATKWTPTKSDMQNYCRALSVDPPWRRDQSPGVIYGAAARVTPSYLRDRVEEKMKTVPANDLVAFADILREQLDRTHDADMVNQQRNSYGSKRGREEDDQGRRITKHAKKANQAVLNQRELRGNYPRPPGGYIKPERSAAVWFPSTQKRTGDPPATKYGPQANSRPRHDDRHVQAVRDEARPRFAPGRDDRGMLCFVCQQPGHMARECPNKKDGDSGDTSWKKGKNAVKRFKARERKANMQAKRMKKPPPPSKEDDGRWVRLNSVLEVPYCPDTGADQNIVPQAMVDELQALQPKLQVVKLAAPFVGTACNQMPFEVSSYVDLTLTMQTAAGPVKVPGKRRCYVVNDGDEFLVSDDTLKTIRIDIDRLLEQVARLQVDEDGDDLEEVGADCVELPQRSAVRAATMKAALPVAKNEVEEALQGIDGAVDNGFPMERVKYLWDVLSKHDIRRIKFDGSDPPAKVKPLKEVGEFSVVLEHLVTHELWEAHASRVKLYAEDSFEVTEEILEHASEQGIMLKVKSIAGHKFVPDVKVFILEVLWEGFEDIESSWESLQKLMHECPAVVKNYVEGVKTASEGYELARPKYVLRDMAWGATGCRPLANLHEKA</sequence>
<dbReference type="PROSITE" id="PS50158">
    <property type="entry name" value="ZF_CCHC"/>
    <property type="match status" value="1"/>
</dbReference>
<name>W4F9I6_APHAT</name>
<dbReference type="RefSeq" id="XP_009846405.1">
    <property type="nucleotide sequence ID" value="XM_009848103.1"/>
</dbReference>
<dbReference type="GeneID" id="20820950"/>
<dbReference type="SUPFAM" id="SSF57756">
    <property type="entry name" value="Retrovirus zinc finger-like domains"/>
    <property type="match status" value="1"/>
</dbReference>
<proteinExistence type="predicted"/>
<accession>W4F9I6</accession>
<protein>
    <recommendedName>
        <fullName evidence="6">CCHC-type domain-containing protein</fullName>
    </recommendedName>
</protein>
<organism evidence="5">
    <name type="scientific">Aphanomyces astaci</name>
    <name type="common">Crayfish plague agent</name>
    <dbReference type="NCBI Taxonomy" id="112090"/>
    <lineage>
        <taxon>Eukaryota</taxon>
        <taxon>Sar</taxon>
        <taxon>Stramenopiles</taxon>
        <taxon>Oomycota</taxon>
        <taxon>Saprolegniomycetes</taxon>
        <taxon>Saprolegniales</taxon>
        <taxon>Verrucalvaceae</taxon>
        <taxon>Aphanomyces</taxon>
    </lineage>
</organism>
<feature type="region of interest" description="Disordered" evidence="2">
    <location>
        <begin position="127"/>
        <end position="224"/>
    </location>
</feature>
<dbReference type="EMBL" id="KI913393">
    <property type="protein sequence ID" value="ETV64112.1"/>
    <property type="molecule type" value="Genomic_DNA"/>
</dbReference>
<keyword evidence="1" id="KW-0862">Zinc</keyword>
<keyword evidence="1" id="KW-0863">Zinc-finger</keyword>
<gene>
    <name evidence="5" type="ORF">H257_18954</name>
</gene>
<dbReference type="InterPro" id="IPR016197">
    <property type="entry name" value="Chromo-like_dom_sf"/>
</dbReference>
<evidence type="ECO:0000259" key="3">
    <source>
        <dbReference type="PROSITE" id="PS50013"/>
    </source>
</evidence>
<feature type="domain" description="Chromo" evidence="3">
    <location>
        <begin position="551"/>
        <end position="629"/>
    </location>
</feature>
<dbReference type="PROSITE" id="PS50013">
    <property type="entry name" value="CHROMO_2"/>
    <property type="match status" value="1"/>
</dbReference>
<dbReference type="GO" id="GO:0008270">
    <property type="term" value="F:zinc ion binding"/>
    <property type="evidence" value="ECO:0007669"/>
    <property type="project" value="UniProtKB-KW"/>
</dbReference>
<dbReference type="STRING" id="112090.W4F9I6"/>
<dbReference type="CDD" id="cd00024">
    <property type="entry name" value="CD_CSD"/>
    <property type="match status" value="1"/>
</dbReference>
<dbReference type="InterPro" id="IPR000953">
    <property type="entry name" value="Chromo/chromo_shadow_dom"/>
</dbReference>
<feature type="domain" description="CCHC-type" evidence="4">
    <location>
        <begin position="246"/>
        <end position="261"/>
    </location>
</feature>
<evidence type="ECO:0000313" key="5">
    <source>
        <dbReference type="EMBL" id="ETV64112.1"/>
    </source>
</evidence>
<evidence type="ECO:0008006" key="6">
    <source>
        <dbReference type="Google" id="ProtNLM"/>
    </source>
</evidence>
<dbReference type="InterPro" id="IPR036875">
    <property type="entry name" value="Znf_CCHC_sf"/>
</dbReference>
<dbReference type="Gene3D" id="4.10.60.10">
    <property type="entry name" value="Zinc finger, CCHC-type"/>
    <property type="match status" value="1"/>
</dbReference>
<feature type="region of interest" description="Disordered" evidence="2">
    <location>
        <begin position="288"/>
        <end position="308"/>
    </location>
</feature>
<dbReference type="GO" id="GO:0003676">
    <property type="term" value="F:nucleic acid binding"/>
    <property type="evidence" value="ECO:0007669"/>
    <property type="project" value="InterPro"/>
</dbReference>
<dbReference type="SMART" id="SM00343">
    <property type="entry name" value="ZnF_C2HC"/>
    <property type="match status" value="1"/>
</dbReference>
<evidence type="ECO:0000259" key="4">
    <source>
        <dbReference type="PROSITE" id="PS50158"/>
    </source>
</evidence>
<keyword evidence="1" id="KW-0479">Metal-binding</keyword>
<evidence type="ECO:0000256" key="2">
    <source>
        <dbReference type="SAM" id="MobiDB-lite"/>
    </source>
</evidence>
<dbReference type="Pfam" id="PF00098">
    <property type="entry name" value="zf-CCHC"/>
    <property type="match status" value="1"/>
</dbReference>
<dbReference type="AlphaFoldDB" id="W4F9I6"/>
<dbReference type="OrthoDB" id="433924at2759"/>
<dbReference type="VEuPathDB" id="FungiDB:H257_18954"/>
<dbReference type="InterPro" id="IPR001878">
    <property type="entry name" value="Znf_CCHC"/>
</dbReference>
<evidence type="ECO:0000256" key="1">
    <source>
        <dbReference type="PROSITE-ProRule" id="PRU00047"/>
    </source>
</evidence>